<evidence type="ECO:0000313" key="2">
    <source>
        <dbReference type="Proteomes" id="UP000048949"/>
    </source>
</evidence>
<sequence length="56" mass="6304">MKWTFAWTIVYGRSADKTDLGFPTFADAASVRSRDKAFVATQRMSPNRSFTSIKLA</sequence>
<name>A0A0U1NQ59_9RHOB</name>
<dbReference type="Proteomes" id="UP000048949">
    <property type="component" value="Unassembled WGS sequence"/>
</dbReference>
<proteinExistence type="predicted"/>
<dbReference type="EMBL" id="CVQV01000024">
    <property type="protein sequence ID" value="CRK76589.1"/>
    <property type="molecule type" value="Genomic_DNA"/>
</dbReference>
<protein>
    <submittedName>
        <fullName evidence="1">Uncharacterized protein</fullName>
    </submittedName>
</protein>
<gene>
    <name evidence="1" type="ORF">NIG5292_02654</name>
</gene>
<dbReference type="RefSeq" id="WP_177193448.1">
    <property type="nucleotide sequence ID" value="NZ_CVPC01000024.1"/>
</dbReference>
<evidence type="ECO:0000313" key="1">
    <source>
        <dbReference type="EMBL" id="CRK76589.1"/>
    </source>
</evidence>
<keyword evidence="2" id="KW-1185">Reference proteome</keyword>
<accession>A0A0U1NQ59</accession>
<organism evidence="1 2">
    <name type="scientific">Nereida ignava</name>
    <dbReference type="NCBI Taxonomy" id="282199"/>
    <lineage>
        <taxon>Bacteria</taxon>
        <taxon>Pseudomonadati</taxon>
        <taxon>Pseudomonadota</taxon>
        <taxon>Alphaproteobacteria</taxon>
        <taxon>Rhodobacterales</taxon>
        <taxon>Roseobacteraceae</taxon>
        <taxon>Nereida</taxon>
    </lineage>
</organism>
<reference evidence="1 2" key="1">
    <citation type="submission" date="2015-04" db="EMBL/GenBank/DDBJ databases">
        <authorList>
            <person name="Syromyatnikov M.Y."/>
            <person name="Popov V.N."/>
        </authorList>
    </citation>
    <scope>NUCLEOTIDE SEQUENCE [LARGE SCALE GENOMIC DNA]</scope>
    <source>
        <strain evidence="1 2">CECT 5292</strain>
    </source>
</reference>
<dbReference type="AlphaFoldDB" id="A0A0U1NQ59"/>